<dbReference type="EMBL" id="BARS01004000">
    <property type="protein sequence ID" value="GAF71471.1"/>
    <property type="molecule type" value="Genomic_DNA"/>
</dbReference>
<gene>
    <name evidence="2" type="ORF">S01H1_07791</name>
</gene>
<protein>
    <recommendedName>
        <fullName evidence="1">NTP pyrophosphohydrolase MazG-like domain-containing protein</fullName>
    </recommendedName>
</protein>
<reference evidence="2" key="1">
    <citation type="journal article" date="2014" name="Front. Microbiol.">
        <title>High frequency of phylogenetically diverse reductive dehalogenase-homologous genes in deep subseafloor sedimentary metagenomes.</title>
        <authorList>
            <person name="Kawai M."/>
            <person name="Futagami T."/>
            <person name="Toyoda A."/>
            <person name="Takaki Y."/>
            <person name="Nishi S."/>
            <person name="Hori S."/>
            <person name="Arai W."/>
            <person name="Tsubouchi T."/>
            <person name="Morono Y."/>
            <person name="Uchiyama I."/>
            <person name="Ito T."/>
            <person name="Fujiyama A."/>
            <person name="Inagaki F."/>
            <person name="Takami H."/>
        </authorList>
    </citation>
    <scope>NUCLEOTIDE SEQUENCE</scope>
    <source>
        <strain evidence="2">Expedition CK06-06</strain>
    </source>
</reference>
<dbReference type="PANTHER" id="PTHR42702:SF1">
    <property type="entry name" value="REGULATORY PROTEIN FOR BETA-LACTAMASE"/>
    <property type="match status" value="1"/>
</dbReference>
<evidence type="ECO:0000259" key="1">
    <source>
        <dbReference type="Pfam" id="PF03819"/>
    </source>
</evidence>
<dbReference type="Pfam" id="PF03819">
    <property type="entry name" value="MazG"/>
    <property type="match status" value="1"/>
</dbReference>
<accession>X0S8H7</accession>
<dbReference type="SUPFAM" id="SSF101386">
    <property type="entry name" value="all-alpha NTP pyrophosphatases"/>
    <property type="match status" value="1"/>
</dbReference>
<organism evidence="2">
    <name type="scientific">marine sediment metagenome</name>
    <dbReference type="NCBI Taxonomy" id="412755"/>
    <lineage>
        <taxon>unclassified sequences</taxon>
        <taxon>metagenomes</taxon>
        <taxon>ecological metagenomes</taxon>
    </lineage>
</organism>
<dbReference type="Gene3D" id="1.10.287.1080">
    <property type="entry name" value="MazG-like"/>
    <property type="match status" value="1"/>
</dbReference>
<evidence type="ECO:0000313" key="2">
    <source>
        <dbReference type="EMBL" id="GAF71471.1"/>
    </source>
</evidence>
<dbReference type="PANTHER" id="PTHR42702">
    <property type="entry name" value="NUCLEOTIDE PYROPHOSPHOHYDROLASE"/>
    <property type="match status" value="1"/>
</dbReference>
<dbReference type="InterPro" id="IPR004518">
    <property type="entry name" value="MazG-like_dom"/>
</dbReference>
<sequence length="95" mass="10785">MRISEFQALLKKLYLQKDLNRGIKSTYIWLIEEIGELATLINAQELDKKKISEELADIIAWTISIANTLNIDIEKAISSKYPISVKSVIPLLVIV</sequence>
<name>X0S8H7_9ZZZZ</name>
<dbReference type="AlphaFoldDB" id="X0S8H7"/>
<feature type="domain" description="NTP pyrophosphohydrolase MazG-like" evidence="1">
    <location>
        <begin position="24"/>
        <end position="78"/>
    </location>
</feature>
<comment type="caution">
    <text evidence="2">The sequence shown here is derived from an EMBL/GenBank/DDBJ whole genome shotgun (WGS) entry which is preliminary data.</text>
</comment>
<proteinExistence type="predicted"/>